<feature type="compositionally biased region" description="Acidic residues" evidence="7">
    <location>
        <begin position="81"/>
        <end position="101"/>
    </location>
</feature>
<dbReference type="InterPro" id="IPR003761">
    <property type="entry name" value="Exonuc_VII_S"/>
</dbReference>
<dbReference type="Gene3D" id="1.10.287.1040">
    <property type="entry name" value="Exonuclease VII, small subunit"/>
    <property type="match status" value="1"/>
</dbReference>
<protein>
    <recommendedName>
        <fullName evidence="6">Exodeoxyribonuclease 7 small subunit</fullName>
        <ecNumber evidence="6">3.1.11.6</ecNumber>
    </recommendedName>
    <alternativeName>
        <fullName evidence="6">Exodeoxyribonuclease VII small subunit</fullName>
        <shortName evidence="6">Exonuclease VII small subunit</shortName>
    </alternativeName>
</protein>
<dbReference type="EMBL" id="FNVA01000001">
    <property type="protein sequence ID" value="SEF48003.1"/>
    <property type="molecule type" value="Genomic_DNA"/>
</dbReference>
<comment type="catalytic activity">
    <reaction evidence="6">
        <text>Exonucleolytic cleavage in either 5'- to 3'- or 3'- to 5'-direction to yield nucleoside 5'-phosphates.</text>
        <dbReference type="EC" id="3.1.11.6"/>
    </reaction>
</comment>
<dbReference type="HAMAP" id="MF_00337">
    <property type="entry name" value="Exonuc_7_S"/>
    <property type="match status" value="1"/>
</dbReference>
<dbReference type="OrthoDB" id="122704at2"/>
<dbReference type="RefSeq" id="WP_103931122.1">
    <property type="nucleotide sequence ID" value="NZ_FNVA01000001.1"/>
</dbReference>
<evidence type="ECO:0000256" key="2">
    <source>
        <dbReference type="ARBA" id="ARBA00022490"/>
    </source>
</evidence>
<accession>A0A1H5SBG1</accession>
<dbReference type="NCBIfam" id="NF002140">
    <property type="entry name" value="PRK00977.1-4"/>
    <property type="match status" value="1"/>
</dbReference>
<name>A0A1H5SBG1_9BACT</name>
<evidence type="ECO:0000256" key="3">
    <source>
        <dbReference type="ARBA" id="ARBA00022722"/>
    </source>
</evidence>
<evidence type="ECO:0000256" key="6">
    <source>
        <dbReference type="HAMAP-Rule" id="MF_00337"/>
    </source>
</evidence>
<sequence length="101" mass="10928">MAGAKVTFEQQLADLEKVVEQLERGDLPLEESVGLFERGMALSNACRGQLASAESRIQVLLNPTENGPVEVEDLAMAVAEGEGDVEEDEYADDDDSDVDNE</sequence>
<keyword evidence="5 6" id="KW-0269">Exonuclease</keyword>
<gene>
    <name evidence="6" type="primary">xseB</name>
    <name evidence="8" type="ORF">SAMN05421819_0142</name>
</gene>
<proteinExistence type="inferred from homology"/>
<evidence type="ECO:0000256" key="1">
    <source>
        <dbReference type="ARBA" id="ARBA00009998"/>
    </source>
</evidence>
<comment type="similarity">
    <text evidence="1 6">Belongs to the XseB family.</text>
</comment>
<evidence type="ECO:0000256" key="4">
    <source>
        <dbReference type="ARBA" id="ARBA00022801"/>
    </source>
</evidence>
<dbReference type="EC" id="3.1.11.6" evidence="6"/>
<feature type="region of interest" description="Disordered" evidence="7">
    <location>
        <begin position="79"/>
        <end position="101"/>
    </location>
</feature>
<dbReference type="PANTHER" id="PTHR34137">
    <property type="entry name" value="EXODEOXYRIBONUCLEASE 7 SMALL SUBUNIT"/>
    <property type="match status" value="1"/>
</dbReference>
<dbReference type="InterPro" id="IPR037004">
    <property type="entry name" value="Exonuc_VII_ssu_sf"/>
</dbReference>
<comment type="function">
    <text evidence="6">Bidirectionally degrades single-stranded DNA into large acid-insoluble oligonucleotides, which are then degraded further into small acid-soluble oligonucleotides.</text>
</comment>
<keyword evidence="3 6" id="KW-0540">Nuclease</keyword>
<dbReference type="NCBIfam" id="TIGR01280">
    <property type="entry name" value="xseB"/>
    <property type="match status" value="1"/>
</dbReference>
<evidence type="ECO:0000256" key="5">
    <source>
        <dbReference type="ARBA" id="ARBA00022839"/>
    </source>
</evidence>
<dbReference type="SUPFAM" id="SSF116842">
    <property type="entry name" value="XseB-like"/>
    <property type="match status" value="1"/>
</dbReference>
<reference evidence="8 9" key="1">
    <citation type="submission" date="2016-10" db="EMBL/GenBank/DDBJ databases">
        <authorList>
            <person name="de Groot N.N."/>
        </authorList>
    </citation>
    <scope>NUCLEOTIDE SEQUENCE [LARGE SCALE GENOMIC DNA]</scope>
    <source>
        <strain evidence="8 9">DSM 22489</strain>
    </source>
</reference>
<dbReference type="GO" id="GO:0009318">
    <property type="term" value="C:exodeoxyribonuclease VII complex"/>
    <property type="evidence" value="ECO:0007669"/>
    <property type="project" value="UniProtKB-UniRule"/>
</dbReference>
<evidence type="ECO:0000313" key="9">
    <source>
        <dbReference type="Proteomes" id="UP000236728"/>
    </source>
</evidence>
<dbReference type="Pfam" id="PF02609">
    <property type="entry name" value="Exonuc_VII_S"/>
    <property type="match status" value="1"/>
</dbReference>
<dbReference type="GO" id="GO:0006308">
    <property type="term" value="P:DNA catabolic process"/>
    <property type="evidence" value="ECO:0007669"/>
    <property type="project" value="UniProtKB-UniRule"/>
</dbReference>
<organism evidence="8 9">
    <name type="scientific">Bryocella elongata</name>
    <dbReference type="NCBI Taxonomy" id="863522"/>
    <lineage>
        <taxon>Bacteria</taxon>
        <taxon>Pseudomonadati</taxon>
        <taxon>Acidobacteriota</taxon>
        <taxon>Terriglobia</taxon>
        <taxon>Terriglobales</taxon>
        <taxon>Acidobacteriaceae</taxon>
        <taxon>Bryocella</taxon>
    </lineage>
</organism>
<dbReference type="Proteomes" id="UP000236728">
    <property type="component" value="Unassembled WGS sequence"/>
</dbReference>
<evidence type="ECO:0000313" key="8">
    <source>
        <dbReference type="EMBL" id="SEF48003.1"/>
    </source>
</evidence>
<keyword evidence="9" id="KW-1185">Reference proteome</keyword>
<dbReference type="GO" id="GO:0005829">
    <property type="term" value="C:cytosol"/>
    <property type="evidence" value="ECO:0007669"/>
    <property type="project" value="TreeGrafter"/>
</dbReference>
<keyword evidence="2 6" id="KW-0963">Cytoplasm</keyword>
<keyword evidence="4 6" id="KW-0378">Hydrolase</keyword>
<evidence type="ECO:0000256" key="7">
    <source>
        <dbReference type="SAM" id="MobiDB-lite"/>
    </source>
</evidence>
<dbReference type="PANTHER" id="PTHR34137:SF1">
    <property type="entry name" value="EXODEOXYRIBONUCLEASE 7 SMALL SUBUNIT"/>
    <property type="match status" value="1"/>
</dbReference>
<comment type="subcellular location">
    <subcellularLocation>
        <location evidence="6">Cytoplasm</location>
    </subcellularLocation>
</comment>
<dbReference type="GO" id="GO:0008855">
    <property type="term" value="F:exodeoxyribonuclease VII activity"/>
    <property type="evidence" value="ECO:0007669"/>
    <property type="project" value="UniProtKB-UniRule"/>
</dbReference>
<dbReference type="AlphaFoldDB" id="A0A1H5SBG1"/>
<comment type="subunit">
    <text evidence="6">Heterooligomer composed of large and small subunits.</text>
</comment>